<protein>
    <submittedName>
        <fullName evidence="1">Uncharacterized protein</fullName>
    </submittedName>
</protein>
<dbReference type="EMBL" id="CM044706">
    <property type="protein sequence ID" value="KAI5660137.1"/>
    <property type="molecule type" value="Genomic_DNA"/>
</dbReference>
<keyword evidence="2" id="KW-1185">Reference proteome</keyword>
<gene>
    <name evidence="1" type="ORF">M9H77_28930</name>
</gene>
<name>A0ACC0AJD3_CATRO</name>
<evidence type="ECO:0000313" key="2">
    <source>
        <dbReference type="Proteomes" id="UP001060085"/>
    </source>
</evidence>
<organism evidence="1 2">
    <name type="scientific">Catharanthus roseus</name>
    <name type="common">Madagascar periwinkle</name>
    <name type="synonym">Vinca rosea</name>
    <dbReference type="NCBI Taxonomy" id="4058"/>
    <lineage>
        <taxon>Eukaryota</taxon>
        <taxon>Viridiplantae</taxon>
        <taxon>Streptophyta</taxon>
        <taxon>Embryophyta</taxon>
        <taxon>Tracheophyta</taxon>
        <taxon>Spermatophyta</taxon>
        <taxon>Magnoliopsida</taxon>
        <taxon>eudicotyledons</taxon>
        <taxon>Gunneridae</taxon>
        <taxon>Pentapetalae</taxon>
        <taxon>asterids</taxon>
        <taxon>lamiids</taxon>
        <taxon>Gentianales</taxon>
        <taxon>Apocynaceae</taxon>
        <taxon>Rauvolfioideae</taxon>
        <taxon>Vinceae</taxon>
        <taxon>Catharanthinae</taxon>
        <taxon>Catharanthus</taxon>
    </lineage>
</organism>
<proteinExistence type="predicted"/>
<comment type="caution">
    <text evidence="1">The sequence shown here is derived from an EMBL/GenBank/DDBJ whole genome shotgun (WGS) entry which is preliminary data.</text>
</comment>
<accession>A0ACC0AJD3</accession>
<sequence>MSAMNEEIKESSVNNVTSSNDSMQKNRKRKRVKNSSKIVDSLVSKQSVELKVGEEIARENYDDNAHGDENGVRAGCEEEGKEDNDLKETRKKAKTNSGIGIASGVSFASLGLSELTMKSIADIGFECMTEIQARAIPPLLEGRDVLGSARTGSGKTLAFLIPAVELLYNIRFTPRNGTGVIIICPTRELVRQIHSVAEELFKYHSQTFGMVYGGEARRGEAERLAKGINLLIATPGRLLDHLQHTKGFIYKNLKCLIVDEADRILEKGFEDDLKQIIKILPKERITALFSATQTKKVEDLSRLSLRGSIAEINVDDERNMATNEGLKQGYCVVPSSKRFLLLYSFLKRNISKKVMVFFSSCESVKFYSSLLRYIKMDCLDIYGKQKQQKRNSTFAKFKEAKNAILLCTDVFERGIDIPDVDWVVQYDPPDEPKKYIHRVGRTARGEGGTGNALLFLIPEEYQFLRCLKAAKVKLEEYEFNEKKLLHVQHGLEQLVANNYYLHSSAKTAYRCFLHAYNSHSMKDIFNIHRLDLKGVAASFGFASPPAVNINVESNASKFRKKSRKVERKTYHGFSERNPYGRKHEDAKRQFLRY</sequence>
<dbReference type="Proteomes" id="UP001060085">
    <property type="component" value="Linkage Group LG06"/>
</dbReference>
<reference evidence="2" key="1">
    <citation type="journal article" date="2023" name="Nat. Plants">
        <title>Single-cell RNA sequencing provides a high-resolution roadmap for understanding the multicellular compartmentation of specialized metabolism.</title>
        <authorList>
            <person name="Sun S."/>
            <person name="Shen X."/>
            <person name="Li Y."/>
            <person name="Li Y."/>
            <person name="Wang S."/>
            <person name="Li R."/>
            <person name="Zhang H."/>
            <person name="Shen G."/>
            <person name="Guo B."/>
            <person name="Wei J."/>
            <person name="Xu J."/>
            <person name="St-Pierre B."/>
            <person name="Chen S."/>
            <person name="Sun C."/>
        </authorList>
    </citation>
    <scope>NUCLEOTIDE SEQUENCE [LARGE SCALE GENOMIC DNA]</scope>
</reference>
<evidence type="ECO:0000313" key="1">
    <source>
        <dbReference type="EMBL" id="KAI5660137.1"/>
    </source>
</evidence>